<gene>
    <name evidence="2" type="ORF">K431DRAFT_171411</name>
</gene>
<evidence type="ECO:0000313" key="3">
    <source>
        <dbReference type="Proteomes" id="UP000799441"/>
    </source>
</evidence>
<dbReference type="Proteomes" id="UP000799441">
    <property type="component" value="Unassembled WGS sequence"/>
</dbReference>
<organism evidence="2 3">
    <name type="scientific">Polychaeton citri CBS 116435</name>
    <dbReference type="NCBI Taxonomy" id="1314669"/>
    <lineage>
        <taxon>Eukaryota</taxon>
        <taxon>Fungi</taxon>
        <taxon>Dikarya</taxon>
        <taxon>Ascomycota</taxon>
        <taxon>Pezizomycotina</taxon>
        <taxon>Dothideomycetes</taxon>
        <taxon>Dothideomycetidae</taxon>
        <taxon>Capnodiales</taxon>
        <taxon>Capnodiaceae</taxon>
        <taxon>Polychaeton</taxon>
    </lineage>
</organism>
<dbReference type="AlphaFoldDB" id="A0A9P4ULA5"/>
<accession>A0A9P4ULA5</accession>
<comment type="caution">
    <text evidence="2">The sequence shown here is derived from an EMBL/GenBank/DDBJ whole genome shotgun (WGS) entry which is preliminary data.</text>
</comment>
<feature type="region of interest" description="Disordered" evidence="1">
    <location>
        <begin position="64"/>
        <end position="86"/>
    </location>
</feature>
<keyword evidence="3" id="KW-1185">Reference proteome</keyword>
<dbReference type="PANTHER" id="PTHR42085">
    <property type="entry name" value="F-BOX DOMAIN-CONTAINING PROTEIN"/>
    <property type="match status" value="1"/>
</dbReference>
<dbReference type="InterPro" id="IPR038883">
    <property type="entry name" value="AN11006-like"/>
</dbReference>
<dbReference type="PANTHER" id="PTHR42085:SF2">
    <property type="entry name" value="F-BOX DOMAIN-CONTAINING PROTEIN"/>
    <property type="match status" value="1"/>
</dbReference>
<dbReference type="OrthoDB" id="5314997at2759"/>
<protein>
    <submittedName>
        <fullName evidence="2">Uncharacterized protein</fullName>
    </submittedName>
</protein>
<evidence type="ECO:0000313" key="2">
    <source>
        <dbReference type="EMBL" id="KAF2716745.1"/>
    </source>
</evidence>
<name>A0A9P4ULA5_9PEZI</name>
<reference evidence="2" key="1">
    <citation type="journal article" date="2020" name="Stud. Mycol.">
        <title>101 Dothideomycetes genomes: a test case for predicting lifestyles and emergence of pathogens.</title>
        <authorList>
            <person name="Haridas S."/>
            <person name="Albert R."/>
            <person name="Binder M."/>
            <person name="Bloem J."/>
            <person name="Labutti K."/>
            <person name="Salamov A."/>
            <person name="Andreopoulos B."/>
            <person name="Baker S."/>
            <person name="Barry K."/>
            <person name="Bills G."/>
            <person name="Bluhm B."/>
            <person name="Cannon C."/>
            <person name="Castanera R."/>
            <person name="Culley D."/>
            <person name="Daum C."/>
            <person name="Ezra D."/>
            <person name="Gonzalez J."/>
            <person name="Henrissat B."/>
            <person name="Kuo A."/>
            <person name="Liang C."/>
            <person name="Lipzen A."/>
            <person name="Lutzoni F."/>
            <person name="Magnuson J."/>
            <person name="Mondo S."/>
            <person name="Nolan M."/>
            <person name="Ohm R."/>
            <person name="Pangilinan J."/>
            <person name="Park H.-J."/>
            <person name="Ramirez L."/>
            <person name="Alfaro M."/>
            <person name="Sun H."/>
            <person name="Tritt A."/>
            <person name="Yoshinaga Y."/>
            <person name="Zwiers L.-H."/>
            <person name="Turgeon B."/>
            <person name="Goodwin S."/>
            <person name="Spatafora J."/>
            <person name="Crous P."/>
            <person name="Grigoriev I."/>
        </authorList>
    </citation>
    <scope>NUCLEOTIDE SEQUENCE</scope>
    <source>
        <strain evidence="2">CBS 116435</strain>
    </source>
</reference>
<evidence type="ECO:0000256" key="1">
    <source>
        <dbReference type="SAM" id="MobiDB-lite"/>
    </source>
</evidence>
<proteinExistence type="predicted"/>
<sequence length="356" mass="39898">MANIHRAKFAPTRSSFFPSVDAGSDGMVGLNQVMCSEKQPKTKKKTSKAYRLWPLRRVVKKMSSVSRRHTSSAHGGDTLMVGAADPPATSIPKFDSESLSDLMLDVDSRPAAKGTSTRAAASEYPISTFLDRIPRELRDAVYEYTLITVSVQETVKPEDEPNPVVRASITQAARLGILLVNRQIYKEYRELVERKATMVLEDHENYKFKAPLFPTIATTVRHLELLLFIFCACCDHKGMDIFCRAATEIRSHFDWIAAAITQLPELRDIRVKFQMQCCPCSAESSKLLSSNISMKEALDKFARLDKLALLELVPYDHNTNETFEGPKFLRVSWSPREGLVETQGARHSKIAPCGPT</sequence>
<dbReference type="EMBL" id="MU003863">
    <property type="protein sequence ID" value="KAF2716745.1"/>
    <property type="molecule type" value="Genomic_DNA"/>
</dbReference>